<gene>
    <name evidence="2" type="ORF">LKD22_12145</name>
</gene>
<organism evidence="2 3">
    <name type="scientific">Agathobaculum butyriciproducens</name>
    <dbReference type="NCBI Taxonomy" id="1628085"/>
    <lineage>
        <taxon>Bacteria</taxon>
        <taxon>Bacillati</taxon>
        <taxon>Bacillota</taxon>
        <taxon>Clostridia</taxon>
        <taxon>Eubacteriales</taxon>
        <taxon>Butyricicoccaceae</taxon>
        <taxon>Agathobaculum</taxon>
    </lineage>
</organism>
<feature type="region of interest" description="Disordered" evidence="1">
    <location>
        <begin position="60"/>
        <end position="84"/>
    </location>
</feature>
<dbReference type="AlphaFoldDB" id="A0AAW4VYE1"/>
<dbReference type="RefSeq" id="WP_227601228.1">
    <property type="nucleotide sequence ID" value="NZ_JAJEPX010000065.1"/>
</dbReference>
<feature type="region of interest" description="Disordered" evidence="1">
    <location>
        <begin position="1"/>
        <end position="26"/>
    </location>
</feature>
<dbReference type="EMBL" id="JAJEPX010000065">
    <property type="protein sequence ID" value="MCC2177860.1"/>
    <property type="molecule type" value="Genomic_DNA"/>
</dbReference>
<evidence type="ECO:0000256" key="1">
    <source>
        <dbReference type="SAM" id="MobiDB-lite"/>
    </source>
</evidence>
<proteinExistence type="predicted"/>
<comment type="caution">
    <text evidence="2">The sequence shown here is derived from an EMBL/GenBank/DDBJ whole genome shotgun (WGS) entry which is preliminary data.</text>
</comment>
<evidence type="ECO:0000313" key="2">
    <source>
        <dbReference type="EMBL" id="MCC2177860.1"/>
    </source>
</evidence>
<dbReference type="GeneID" id="98659201"/>
<evidence type="ECO:0000313" key="3">
    <source>
        <dbReference type="Proteomes" id="UP001298753"/>
    </source>
</evidence>
<reference evidence="2 3" key="1">
    <citation type="submission" date="2021-10" db="EMBL/GenBank/DDBJ databases">
        <title>Anaerobic single-cell dispensing facilitates the cultivation of human gut bacteria.</title>
        <authorList>
            <person name="Afrizal A."/>
        </authorList>
    </citation>
    <scope>NUCLEOTIDE SEQUENCE [LARGE SCALE GENOMIC DNA]</scope>
    <source>
        <strain evidence="2 3">CLA-AA-H270</strain>
    </source>
</reference>
<dbReference type="Proteomes" id="UP001298753">
    <property type="component" value="Unassembled WGS sequence"/>
</dbReference>
<accession>A0AAW4VYE1</accession>
<sequence length="133" mass="14781">IVNVVSDGGNGQQAENNGRPYGRKNPLPFLYSLSSENFAVPFQKETGFKRVETLVSTLLPSRRDGANRSRRPQTAKSPLRFSENLPARTGRIANATRVPHKPVQKRRCPDRVNRLRGSGAQPSLCRKMGAQKI</sequence>
<feature type="non-terminal residue" evidence="2">
    <location>
        <position position="1"/>
    </location>
</feature>
<protein>
    <submittedName>
        <fullName evidence="2">Uncharacterized protein</fullName>
    </submittedName>
</protein>
<keyword evidence="3" id="KW-1185">Reference proteome</keyword>
<name>A0AAW4VYE1_9FIRM</name>